<dbReference type="EMBL" id="LAZR01000768">
    <property type="protein sequence ID" value="KKN58301.1"/>
    <property type="molecule type" value="Genomic_DNA"/>
</dbReference>
<name>A0A0F9UAL7_9ZZZZ</name>
<proteinExistence type="predicted"/>
<protein>
    <submittedName>
        <fullName evidence="1">Uncharacterized protein</fullName>
    </submittedName>
</protein>
<organism evidence="1">
    <name type="scientific">marine sediment metagenome</name>
    <dbReference type="NCBI Taxonomy" id="412755"/>
    <lineage>
        <taxon>unclassified sequences</taxon>
        <taxon>metagenomes</taxon>
        <taxon>ecological metagenomes</taxon>
    </lineage>
</organism>
<sequence length="122" mass="14655">PTICTNKLVKAMINSLYDCNIPKGLKSAKNDEPKIRHWKKKTKAQRQEWWKNLTEEERTEYIERRQAKKAEQRAKRPPVVLKYNPKYPWITEGVNKGNRERWLAMIHKKNPWLKMGIRCNIV</sequence>
<accession>A0A0F9UAL7</accession>
<comment type="caution">
    <text evidence="1">The sequence shown here is derived from an EMBL/GenBank/DDBJ whole genome shotgun (WGS) entry which is preliminary data.</text>
</comment>
<feature type="non-terminal residue" evidence="1">
    <location>
        <position position="1"/>
    </location>
</feature>
<gene>
    <name evidence="1" type="ORF">LCGC14_0553810</name>
</gene>
<reference evidence="1" key="1">
    <citation type="journal article" date="2015" name="Nature">
        <title>Complex archaea that bridge the gap between prokaryotes and eukaryotes.</title>
        <authorList>
            <person name="Spang A."/>
            <person name="Saw J.H."/>
            <person name="Jorgensen S.L."/>
            <person name="Zaremba-Niedzwiedzka K."/>
            <person name="Martijn J."/>
            <person name="Lind A.E."/>
            <person name="van Eijk R."/>
            <person name="Schleper C."/>
            <person name="Guy L."/>
            <person name="Ettema T.J."/>
        </authorList>
    </citation>
    <scope>NUCLEOTIDE SEQUENCE</scope>
</reference>
<evidence type="ECO:0000313" key="1">
    <source>
        <dbReference type="EMBL" id="KKN58301.1"/>
    </source>
</evidence>
<dbReference type="AlphaFoldDB" id="A0A0F9UAL7"/>